<dbReference type="EMBL" id="BDGG01000001">
    <property type="protein sequence ID" value="GAU89993.1"/>
    <property type="molecule type" value="Genomic_DNA"/>
</dbReference>
<accession>A0A1D1UUD4</accession>
<name>A0A1D1UUD4_RAMVA</name>
<gene>
    <name evidence="1" type="primary">RvY_02477-1</name>
    <name evidence="1" type="synonym">RvY_02477.1</name>
    <name evidence="1" type="ORF">RvY_02477</name>
</gene>
<sequence>MQGVGLVCNRKSLKTVGQNRRNQHLRKGLVTGSTGSEIISASPIDVSWAELSAVHALGCNHPAAAAVLFPD</sequence>
<comment type="caution">
    <text evidence="1">The sequence shown here is derived from an EMBL/GenBank/DDBJ whole genome shotgun (WGS) entry which is preliminary data.</text>
</comment>
<keyword evidence="2" id="KW-1185">Reference proteome</keyword>
<evidence type="ECO:0000313" key="1">
    <source>
        <dbReference type="EMBL" id="GAU89993.1"/>
    </source>
</evidence>
<reference evidence="1 2" key="1">
    <citation type="journal article" date="2016" name="Nat. Commun.">
        <title>Extremotolerant tardigrade genome and improved radiotolerance of human cultured cells by tardigrade-unique protein.</title>
        <authorList>
            <person name="Hashimoto T."/>
            <person name="Horikawa D.D."/>
            <person name="Saito Y."/>
            <person name="Kuwahara H."/>
            <person name="Kozuka-Hata H."/>
            <person name="Shin-I T."/>
            <person name="Minakuchi Y."/>
            <person name="Ohishi K."/>
            <person name="Motoyama A."/>
            <person name="Aizu T."/>
            <person name="Enomoto A."/>
            <person name="Kondo K."/>
            <person name="Tanaka S."/>
            <person name="Hara Y."/>
            <person name="Koshikawa S."/>
            <person name="Sagara H."/>
            <person name="Miura T."/>
            <person name="Yokobori S."/>
            <person name="Miyagawa K."/>
            <person name="Suzuki Y."/>
            <person name="Kubo T."/>
            <person name="Oyama M."/>
            <person name="Kohara Y."/>
            <person name="Fujiyama A."/>
            <person name="Arakawa K."/>
            <person name="Katayama T."/>
            <person name="Toyoda A."/>
            <person name="Kunieda T."/>
        </authorList>
    </citation>
    <scope>NUCLEOTIDE SEQUENCE [LARGE SCALE GENOMIC DNA]</scope>
    <source>
        <strain evidence="1 2">YOKOZUNA-1</strain>
    </source>
</reference>
<protein>
    <submittedName>
        <fullName evidence="1">Uncharacterized protein</fullName>
    </submittedName>
</protein>
<proteinExistence type="predicted"/>
<evidence type="ECO:0000313" key="2">
    <source>
        <dbReference type="Proteomes" id="UP000186922"/>
    </source>
</evidence>
<organism evidence="1 2">
    <name type="scientific">Ramazzottius varieornatus</name>
    <name type="common">Water bear</name>
    <name type="synonym">Tardigrade</name>
    <dbReference type="NCBI Taxonomy" id="947166"/>
    <lineage>
        <taxon>Eukaryota</taxon>
        <taxon>Metazoa</taxon>
        <taxon>Ecdysozoa</taxon>
        <taxon>Tardigrada</taxon>
        <taxon>Eutardigrada</taxon>
        <taxon>Parachela</taxon>
        <taxon>Hypsibioidea</taxon>
        <taxon>Ramazzottiidae</taxon>
        <taxon>Ramazzottius</taxon>
    </lineage>
</organism>
<dbReference type="AlphaFoldDB" id="A0A1D1UUD4"/>
<dbReference type="Proteomes" id="UP000186922">
    <property type="component" value="Unassembled WGS sequence"/>
</dbReference>